<organism evidence="1 2">
    <name type="scientific">Trichonephila inaurata madagascariensis</name>
    <dbReference type="NCBI Taxonomy" id="2747483"/>
    <lineage>
        <taxon>Eukaryota</taxon>
        <taxon>Metazoa</taxon>
        <taxon>Ecdysozoa</taxon>
        <taxon>Arthropoda</taxon>
        <taxon>Chelicerata</taxon>
        <taxon>Arachnida</taxon>
        <taxon>Araneae</taxon>
        <taxon>Araneomorphae</taxon>
        <taxon>Entelegynae</taxon>
        <taxon>Araneoidea</taxon>
        <taxon>Nephilidae</taxon>
        <taxon>Trichonephila</taxon>
        <taxon>Trichonephila inaurata</taxon>
    </lineage>
</organism>
<accession>A0A8X6IV24</accession>
<evidence type="ECO:0000313" key="2">
    <source>
        <dbReference type="Proteomes" id="UP000886998"/>
    </source>
</evidence>
<dbReference type="EMBL" id="BMAV01027601">
    <property type="protein sequence ID" value="GFS60730.1"/>
    <property type="molecule type" value="Genomic_DNA"/>
</dbReference>
<reference evidence="1" key="1">
    <citation type="submission" date="2020-08" db="EMBL/GenBank/DDBJ databases">
        <title>Multicomponent nature underlies the extraordinary mechanical properties of spider dragline silk.</title>
        <authorList>
            <person name="Kono N."/>
            <person name="Nakamura H."/>
            <person name="Mori M."/>
            <person name="Yoshida Y."/>
            <person name="Ohtoshi R."/>
            <person name="Malay A.D."/>
            <person name="Moran D.A.P."/>
            <person name="Tomita M."/>
            <person name="Numata K."/>
            <person name="Arakawa K."/>
        </authorList>
    </citation>
    <scope>NUCLEOTIDE SEQUENCE</scope>
</reference>
<protein>
    <submittedName>
        <fullName evidence="1">Uncharacterized protein</fullName>
    </submittedName>
</protein>
<gene>
    <name evidence="1" type="ORF">TNIN_381471</name>
</gene>
<keyword evidence="2" id="KW-1185">Reference proteome</keyword>
<evidence type="ECO:0000313" key="1">
    <source>
        <dbReference type="EMBL" id="GFS60730.1"/>
    </source>
</evidence>
<dbReference type="Proteomes" id="UP000886998">
    <property type="component" value="Unassembled WGS sequence"/>
</dbReference>
<dbReference type="AlphaFoldDB" id="A0A8X6IV24"/>
<comment type="caution">
    <text evidence="1">The sequence shown here is derived from an EMBL/GenBank/DDBJ whole genome shotgun (WGS) entry which is preliminary data.</text>
</comment>
<sequence>MFLDNSATPNLIGRFEARKILSISNQKINFWLSLQLGLSASESPSHHPSDTHTQFFFPNSYLQKNTTGRKERYSSASKGGELPETCLWWMTAASLRNYEVG</sequence>
<proteinExistence type="predicted"/>
<name>A0A8X6IV24_9ARAC</name>